<proteinExistence type="predicted"/>
<name>A0A0F9PGL5_9ZZZZ</name>
<reference evidence="1" key="1">
    <citation type="journal article" date="2015" name="Nature">
        <title>Complex archaea that bridge the gap between prokaryotes and eukaryotes.</title>
        <authorList>
            <person name="Spang A."/>
            <person name="Saw J.H."/>
            <person name="Jorgensen S.L."/>
            <person name="Zaremba-Niedzwiedzka K."/>
            <person name="Martijn J."/>
            <person name="Lind A.E."/>
            <person name="van Eijk R."/>
            <person name="Schleper C."/>
            <person name="Guy L."/>
            <person name="Ettema T.J."/>
        </authorList>
    </citation>
    <scope>NUCLEOTIDE SEQUENCE</scope>
</reference>
<dbReference type="AlphaFoldDB" id="A0A0F9PGL5"/>
<accession>A0A0F9PGL5</accession>
<comment type="caution">
    <text evidence="1">The sequence shown here is derived from an EMBL/GenBank/DDBJ whole genome shotgun (WGS) entry which is preliminary data.</text>
</comment>
<gene>
    <name evidence="1" type="ORF">LCGC14_0845700</name>
</gene>
<organism evidence="1">
    <name type="scientific">marine sediment metagenome</name>
    <dbReference type="NCBI Taxonomy" id="412755"/>
    <lineage>
        <taxon>unclassified sequences</taxon>
        <taxon>metagenomes</taxon>
        <taxon>ecological metagenomes</taxon>
    </lineage>
</organism>
<evidence type="ECO:0008006" key="2">
    <source>
        <dbReference type="Google" id="ProtNLM"/>
    </source>
</evidence>
<dbReference type="EMBL" id="LAZR01002498">
    <property type="protein sequence ID" value="KKN29264.1"/>
    <property type="molecule type" value="Genomic_DNA"/>
</dbReference>
<protein>
    <recommendedName>
        <fullName evidence="2">Portal protein</fullName>
    </recommendedName>
</protein>
<sequence length="551" mass="62148">MDAVQTTEMVDDKELALNERLTRMDEDFERWNLTEPVYPSLDGISFPGVSQTKTLVGGHENDIRVVANTLRTFADEVHSKLASAEMQIMVRMAEAEGGDKRSDMAKLERLLMFAFEKADEWLIAQLLPPFRDQTIWCASIRGWVAGRFPVYKDGDNVTFGLFAYDPRWVTFSAGKKGLLWANHKTFRSAADLENEYNFSAKEELDNPVYDFWKLVKPGKVVNDVICDKVIRHSETLKMNSLPILIMPVATRPPIIGKGRSDIRGYGDSIFASVRGVNEVRNEFASIVATHANLLARQPQINYYTPKGIKDIKTSVYFAEAVLNLPKNENELVAAPMKDISPTVVQILNWLEDQVETATLPKTRVGSPPQSGTLQNLIQEARNIVFNPQLRLLGTYYAGICRLIEEQLINNKIRVNVKTMHENKYFETKVTPVDLKEPHVIKVEFTTGSPWTQMDKAQQAQMLRDLGLPEGWIWENILKIQDPKGLADLAAIELFEHSPKGAMKRAVEALIETRGDVEGAQSLIRDLDRLETQEEMALQPEASTGEAPLEGF</sequence>
<evidence type="ECO:0000313" key="1">
    <source>
        <dbReference type="EMBL" id="KKN29264.1"/>
    </source>
</evidence>